<comment type="caution">
    <text evidence="1">The sequence shown here is derived from an EMBL/GenBank/DDBJ whole genome shotgun (WGS) entry which is preliminary data.</text>
</comment>
<gene>
    <name evidence="1" type="ORF">PR048_028458</name>
</gene>
<evidence type="ECO:0000313" key="1">
    <source>
        <dbReference type="EMBL" id="KAJ8869467.1"/>
    </source>
</evidence>
<dbReference type="Proteomes" id="UP001159363">
    <property type="component" value="Chromosome 12"/>
</dbReference>
<dbReference type="EMBL" id="JARBHB010000013">
    <property type="protein sequence ID" value="KAJ8869467.1"/>
    <property type="molecule type" value="Genomic_DNA"/>
</dbReference>
<protein>
    <submittedName>
        <fullName evidence="1">Uncharacterized protein</fullName>
    </submittedName>
</protein>
<keyword evidence="2" id="KW-1185">Reference proteome</keyword>
<proteinExistence type="predicted"/>
<evidence type="ECO:0000313" key="2">
    <source>
        <dbReference type="Proteomes" id="UP001159363"/>
    </source>
</evidence>
<accession>A0ABQ9GAL5</accession>
<reference evidence="1 2" key="1">
    <citation type="submission" date="2023-02" db="EMBL/GenBank/DDBJ databases">
        <title>LHISI_Scaffold_Assembly.</title>
        <authorList>
            <person name="Stuart O.P."/>
            <person name="Cleave R."/>
            <person name="Magrath M.J.L."/>
            <person name="Mikheyev A.S."/>
        </authorList>
    </citation>
    <scope>NUCLEOTIDE SEQUENCE [LARGE SCALE GENOMIC DNA]</scope>
    <source>
        <strain evidence="1">Daus_M_001</strain>
        <tissue evidence="1">Leg muscle</tissue>
    </source>
</reference>
<name>A0ABQ9GAL5_9NEOP</name>
<sequence>MMNVKGTEKYNNSFEWMLMSSIFYEVLTQIDYVNTVMQARAATFDKWISQLVDNLTELRNNWEVIFAKAILASENKKSFGYCGNHKKHLKRKLLA</sequence>
<organism evidence="1 2">
    <name type="scientific">Dryococelus australis</name>
    <dbReference type="NCBI Taxonomy" id="614101"/>
    <lineage>
        <taxon>Eukaryota</taxon>
        <taxon>Metazoa</taxon>
        <taxon>Ecdysozoa</taxon>
        <taxon>Arthropoda</taxon>
        <taxon>Hexapoda</taxon>
        <taxon>Insecta</taxon>
        <taxon>Pterygota</taxon>
        <taxon>Neoptera</taxon>
        <taxon>Polyneoptera</taxon>
        <taxon>Phasmatodea</taxon>
        <taxon>Verophasmatodea</taxon>
        <taxon>Anareolatae</taxon>
        <taxon>Phasmatidae</taxon>
        <taxon>Eurycanthinae</taxon>
        <taxon>Dryococelus</taxon>
    </lineage>
</organism>